<organism evidence="1 2">
    <name type="scientific">Actinokineospora iranica</name>
    <dbReference type="NCBI Taxonomy" id="1271860"/>
    <lineage>
        <taxon>Bacteria</taxon>
        <taxon>Bacillati</taxon>
        <taxon>Actinomycetota</taxon>
        <taxon>Actinomycetes</taxon>
        <taxon>Pseudonocardiales</taxon>
        <taxon>Pseudonocardiaceae</taxon>
        <taxon>Actinokineospora</taxon>
    </lineage>
</organism>
<name>A0A1G6Q661_9PSEU</name>
<accession>A0A1G6Q661</accession>
<dbReference type="RefSeq" id="WP_091450172.1">
    <property type="nucleotide sequence ID" value="NZ_FMZZ01000005.1"/>
</dbReference>
<keyword evidence="2" id="KW-1185">Reference proteome</keyword>
<gene>
    <name evidence="1" type="ORF">SAMN05216174_105112</name>
</gene>
<reference evidence="2" key="1">
    <citation type="submission" date="2016-10" db="EMBL/GenBank/DDBJ databases">
        <authorList>
            <person name="Varghese N."/>
            <person name="Submissions S."/>
        </authorList>
    </citation>
    <scope>NUCLEOTIDE SEQUENCE [LARGE SCALE GENOMIC DNA]</scope>
    <source>
        <strain evidence="2">IBRC-M 10403</strain>
    </source>
</reference>
<dbReference type="EMBL" id="FMZZ01000005">
    <property type="protein sequence ID" value="SDC87798.1"/>
    <property type="molecule type" value="Genomic_DNA"/>
</dbReference>
<dbReference type="OrthoDB" id="3689934at2"/>
<dbReference type="STRING" id="1271860.SAMN05216174_105112"/>
<dbReference type="Proteomes" id="UP000199501">
    <property type="component" value="Unassembled WGS sequence"/>
</dbReference>
<evidence type="ECO:0000313" key="1">
    <source>
        <dbReference type="EMBL" id="SDC87798.1"/>
    </source>
</evidence>
<dbReference type="AlphaFoldDB" id="A0A1G6Q661"/>
<proteinExistence type="predicted"/>
<evidence type="ECO:0000313" key="2">
    <source>
        <dbReference type="Proteomes" id="UP000199501"/>
    </source>
</evidence>
<protein>
    <submittedName>
        <fullName evidence="1">Uncharacterized protein</fullName>
    </submittedName>
</protein>
<sequence length="199" mass="21939">MNTSQPGLVVPYVATWSGEHWDDLPHLVERPGGAGIAYPDEILGDRDRMGVLWDRATGRPGHGKPQYAKVHPLRQRRAMRKLLCQVCGTPADTTEHGVLWLLRDTGVPCLADMLVTEPPICWSCARLSVTVCPALRKGHVLVRAGSFPLYGVDGIRYRAGRPDPVPVEHWAVPFTDPAIAWTLAAKLVRDLGDRTVLDL</sequence>